<gene>
    <name evidence="1" type="ORF">GCM10007962_13800</name>
</gene>
<evidence type="ECO:0000313" key="2">
    <source>
        <dbReference type="Proteomes" id="UP000612329"/>
    </source>
</evidence>
<name>A0A8J3BH00_9FLAO</name>
<organism evidence="1 2">
    <name type="scientific">Yeosuana aromativorans</name>
    <dbReference type="NCBI Taxonomy" id="288019"/>
    <lineage>
        <taxon>Bacteria</taxon>
        <taxon>Pseudomonadati</taxon>
        <taxon>Bacteroidota</taxon>
        <taxon>Flavobacteriia</taxon>
        <taxon>Flavobacteriales</taxon>
        <taxon>Flavobacteriaceae</taxon>
        <taxon>Yeosuana</taxon>
    </lineage>
</organism>
<protein>
    <submittedName>
        <fullName evidence="1">Uncharacterized protein</fullName>
    </submittedName>
</protein>
<evidence type="ECO:0000313" key="1">
    <source>
        <dbReference type="EMBL" id="GGK20928.1"/>
    </source>
</evidence>
<keyword evidence="2" id="KW-1185">Reference proteome</keyword>
<accession>A0A8J3BH00</accession>
<sequence length="298" mass="35492">MPSVRNTLNSNPVIRLSTFENNSFEPFKTINKEAFELLKSDCSILKDAYTQFVVFKNLQLNLKDYFDFIEKWSNVPADKMDFSISTNIHFVMFANKLILNSLMSFKFFLDNAEFYLKRKYGKTSSQANEFVLLTNKIYDNSFAYRFLYKLRNYSVHLGFPLEVINFDIKFNIENPEKSEHTAKLLLNKKLLLKEKDLFGAKVFNEIKDYGNELDLIPLMNELSHHIIEFQKFVYRKQKDELTNSIENIELFTENKKTETNQIKVYYNYQNKGKKISFNVYDVPFEILTEYKKTYKNWS</sequence>
<comment type="caution">
    <text evidence="1">The sequence shown here is derived from an EMBL/GenBank/DDBJ whole genome shotgun (WGS) entry which is preliminary data.</text>
</comment>
<dbReference type="Proteomes" id="UP000612329">
    <property type="component" value="Unassembled WGS sequence"/>
</dbReference>
<proteinExistence type="predicted"/>
<dbReference type="EMBL" id="BMNR01000003">
    <property type="protein sequence ID" value="GGK20928.1"/>
    <property type="molecule type" value="Genomic_DNA"/>
</dbReference>
<dbReference type="AlphaFoldDB" id="A0A8J3BH00"/>
<reference evidence="1" key="1">
    <citation type="journal article" date="2014" name="Int. J. Syst. Evol. Microbiol.">
        <title>Complete genome sequence of Corynebacterium casei LMG S-19264T (=DSM 44701T), isolated from a smear-ripened cheese.</title>
        <authorList>
            <consortium name="US DOE Joint Genome Institute (JGI-PGF)"/>
            <person name="Walter F."/>
            <person name="Albersmeier A."/>
            <person name="Kalinowski J."/>
            <person name="Ruckert C."/>
        </authorList>
    </citation>
    <scope>NUCLEOTIDE SEQUENCE</scope>
    <source>
        <strain evidence="1">JCM 12862</strain>
    </source>
</reference>
<reference evidence="1" key="2">
    <citation type="submission" date="2020-09" db="EMBL/GenBank/DDBJ databases">
        <authorList>
            <person name="Sun Q."/>
            <person name="Ohkuma M."/>
        </authorList>
    </citation>
    <scope>NUCLEOTIDE SEQUENCE</scope>
    <source>
        <strain evidence="1">JCM 12862</strain>
    </source>
</reference>